<organism evidence="2 3">
    <name type="scientific">Holospora curviuscula</name>
    <dbReference type="NCBI Taxonomy" id="1082868"/>
    <lineage>
        <taxon>Bacteria</taxon>
        <taxon>Pseudomonadati</taxon>
        <taxon>Pseudomonadota</taxon>
        <taxon>Alphaproteobacteria</taxon>
        <taxon>Holosporales</taxon>
        <taxon>Holosporaceae</taxon>
        <taxon>Holospora</taxon>
    </lineage>
</organism>
<feature type="chain" id="PRO_5015708491" description="Outer membrane protein beta-barrel domain-containing protein" evidence="1">
    <location>
        <begin position="26"/>
        <end position="309"/>
    </location>
</feature>
<evidence type="ECO:0000313" key="2">
    <source>
        <dbReference type="EMBL" id="PPE03973.1"/>
    </source>
</evidence>
<dbReference type="Proteomes" id="UP000239425">
    <property type="component" value="Unassembled WGS sequence"/>
</dbReference>
<protein>
    <recommendedName>
        <fullName evidence="4">Outer membrane protein beta-barrel domain-containing protein</fullName>
    </recommendedName>
</protein>
<comment type="caution">
    <text evidence="2">The sequence shown here is derived from an EMBL/GenBank/DDBJ whole genome shotgun (WGS) entry which is preliminary data.</text>
</comment>
<name>A0A2S5R9K2_9PROT</name>
<gene>
    <name evidence="2" type="ORF">HCUR_00508</name>
</gene>
<dbReference type="PROSITE" id="PS51257">
    <property type="entry name" value="PROKAR_LIPOPROTEIN"/>
    <property type="match status" value="1"/>
</dbReference>
<dbReference type="EMBL" id="PHHC01000079">
    <property type="protein sequence ID" value="PPE03973.1"/>
    <property type="molecule type" value="Genomic_DNA"/>
</dbReference>
<evidence type="ECO:0000256" key="1">
    <source>
        <dbReference type="SAM" id="SignalP"/>
    </source>
</evidence>
<sequence length="309" mass="32636">MSSVVKKKLKILSVVVLALACNAKAADLVPCFTPGFYFGVGLGVSSSYNRLRGSQGFDLQGRGNLPVSVYEENVGNAIGAQTAFYYGTNNISPSGWGGPGLTILPELGYSYQVPKSRFVITFYVNGGVAKSNQNVAVPTIVTDTAATPVGGDIPVEVMNSYMRVSTKGTVGLGLSFGFSSGANHYYVKTGWNNMSVAIGPRYNTMPVNEVNLGATGLPADPTAMVTVKNVTKNVSGVTFGVGFDRQITQSMSLGFCVTALNTGGSKAIRLRPANYIPNGAAYDTPVITVRPFVMAATVVMKYVFMPKKK</sequence>
<proteinExistence type="predicted"/>
<dbReference type="OrthoDB" id="8478796at2"/>
<evidence type="ECO:0008006" key="4">
    <source>
        <dbReference type="Google" id="ProtNLM"/>
    </source>
</evidence>
<keyword evidence="1" id="KW-0732">Signal</keyword>
<reference evidence="2 3" key="1">
    <citation type="submission" date="2017-11" db="EMBL/GenBank/DDBJ databases">
        <title>Comparative genomic analysis of Holospora spp., intranuclear symbionts of paramecia.</title>
        <authorList>
            <person name="Garushyants S.K."/>
            <person name="Beliavskaya A."/>
            <person name="Malko D.B."/>
            <person name="Logacheva M.D."/>
            <person name="Rautian M.S."/>
            <person name="Gelfand M.S."/>
        </authorList>
    </citation>
    <scope>NUCLEOTIDE SEQUENCE [LARGE SCALE GENOMIC DNA]</scope>
    <source>
        <strain evidence="3">02AZ16</strain>
    </source>
</reference>
<accession>A0A2S5R9K2</accession>
<dbReference type="AlphaFoldDB" id="A0A2S5R9K2"/>
<keyword evidence="3" id="KW-1185">Reference proteome</keyword>
<feature type="signal peptide" evidence="1">
    <location>
        <begin position="1"/>
        <end position="25"/>
    </location>
</feature>
<evidence type="ECO:0000313" key="3">
    <source>
        <dbReference type="Proteomes" id="UP000239425"/>
    </source>
</evidence>